<reference evidence="15 16" key="2">
    <citation type="submission" date="2017-12" db="EMBL/GenBank/DDBJ databases">
        <title>Phylogenetic diversity of female urinary microbiome.</title>
        <authorList>
            <person name="Thomas-White K."/>
            <person name="Wolfe A.J."/>
        </authorList>
    </citation>
    <scope>NUCLEOTIDE SEQUENCE [LARGE SCALE GENOMIC DNA]</scope>
    <source>
        <strain evidence="15 16">UMB0426</strain>
    </source>
</reference>
<comment type="cofactor">
    <cofactor evidence="1">
        <name>Zn(2+)</name>
        <dbReference type="ChEBI" id="CHEBI:29105"/>
    </cofactor>
</comment>
<reference evidence="14 17" key="1">
    <citation type="submission" date="2016-01" db="EMBL/GenBank/DDBJ databases">
        <title>Use of Whole Genome Sequencing to ascertain that Brevibacterium massiliense (Roux, Raoult 2009) is a later heterotypic synonym of Brevibacterium ravenspurgense (Mages 2008).</title>
        <authorList>
            <person name="Bernier A.-M."/>
            <person name="Burdz T."/>
            <person name="Huynh C."/>
            <person name="Pachecho A.L."/>
            <person name="Wiebe D."/>
            <person name="Bonner C."/>
            <person name="Bernard K."/>
        </authorList>
    </citation>
    <scope>NUCLEOTIDE SEQUENCE [LARGE SCALE GENOMIC DNA]</scope>
    <source>
        <strain evidence="14 17">CCUG56047</strain>
    </source>
</reference>
<protein>
    <submittedName>
        <fullName evidence="15">Peptidase M50</fullName>
    </submittedName>
    <submittedName>
        <fullName evidence="14">Putative zinc metalloprotease Rip3</fullName>
    </submittedName>
</protein>
<evidence type="ECO:0000256" key="1">
    <source>
        <dbReference type="ARBA" id="ARBA00001947"/>
    </source>
</evidence>
<comment type="caution">
    <text evidence="14">The sequence shown here is derived from an EMBL/GenBank/DDBJ whole genome shotgun (WGS) entry which is preliminary data.</text>
</comment>
<evidence type="ECO:0000256" key="6">
    <source>
        <dbReference type="ARBA" id="ARBA00022723"/>
    </source>
</evidence>
<evidence type="ECO:0000313" key="16">
    <source>
        <dbReference type="Proteomes" id="UP000242755"/>
    </source>
</evidence>
<comment type="similarity">
    <text evidence="3">Belongs to the peptidase M50B family.</text>
</comment>
<evidence type="ECO:0000256" key="4">
    <source>
        <dbReference type="ARBA" id="ARBA00022670"/>
    </source>
</evidence>
<evidence type="ECO:0000256" key="12">
    <source>
        <dbReference type="SAM" id="Phobius"/>
    </source>
</evidence>
<evidence type="ECO:0000313" key="17">
    <source>
        <dbReference type="Proteomes" id="UP000243589"/>
    </source>
</evidence>
<proteinExistence type="inferred from homology"/>
<feature type="domain" description="Peptidase M50" evidence="13">
    <location>
        <begin position="154"/>
        <end position="208"/>
    </location>
</feature>
<dbReference type="RefSeq" id="WP_062021389.1">
    <property type="nucleotide sequence ID" value="NZ_JAKRCZ010000001.1"/>
</dbReference>
<evidence type="ECO:0000256" key="7">
    <source>
        <dbReference type="ARBA" id="ARBA00022801"/>
    </source>
</evidence>
<organism evidence="14 17">
    <name type="scientific">Brevibacterium ravenspurgense</name>
    <dbReference type="NCBI Taxonomy" id="479117"/>
    <lineage>
        <taxon>Bacteria</taxon>
        <taxon>Bacillati</taxon>
        <taxon>Actinomycetota</taxon>
        <taxon>Actinomycetes</taxon>
        <taxon>Micrococcales</taxon>
        <taxon>Brevibacteriaceae</taxon>
        <taxon>Brevibacterium</taxon>
    </lineage>
</organism>
<keyword evidence="11 12" id="KW-0472">Membrane</keyword>
<feature type="transmembrane region" description="Helical" evidence="12">
    <location>
        <begin position="121"/>
        <end position="142"/>
    </location>
</feature>
<dbReference type="Pfam" id="PF02163">
    <property type="entry name" value="Peptidase_M50"/>
    <property type="match status" value="2"/>
</dbReference>
<keyword evidence="10 14" id="KW-0482">Metalloprotease</keyword>
<evidence type="ECO:0000256" key="2">
    <source>
        <dbReference type="ARBA" id="ARBA00004141"/>
    </source>
</evidence>
<evidence type="ECO:0000256" key="3">
    <source>
        <dbReference type="ARBA" id="ARBA00007931"/>
    </source>
</evidence>
<feature type="transmembrane region" description="Helical" evidence="12">
    <location>
        <begin position="228"/>
        <end position="250"/>
    </location>
</feature>
<feature type="transmembrane region" description="Helical" evidence="12">
    <location>
        <begin position="20"/>
        <end position="43"/>
    </location>
</feature>
<feature type="transmembrane region" description="Helical" evidence="12">
    <location>
        <begin position="202"/>
        <end position="222"/>
    </location>
</feature>
<dbReference type="GO" id="GO:0008237">
    <property type="term" value="F:metallopeptidase activity"/>
    <property type="evidence" value="ECO:0007669"/>
    <property type="project" value="UniProtKB-KW"/>
</dbReference>
<dbReference type="InterPro" id="IPR008915">
    <property type="entry name" value="Peptidase_M50"/>
</dbReference>
<dbReference type="GO" id="GO:0046872">
    <property type="term" value="F:metal ion binding"/>
    <property type="evidence" value="ECO:0007669"/>
    <property type="project" value="UniProtKB-KW"/>
</dbReference>
<evidence type="ECO:0000256" key="8">
    <source>
        <dbReference type="ARBA" id="ARBA00022833"/>
    </source>
</evidence>
<keyword evidence="4 14" id="KW-0645">Protease</keyword>
<dbReference type="GO" id="GO:0016020">
    <property type="term" value="C:membrane"/>
    <property type="evidence" value="ECO:0007669"/>
    <property type="project" value="UniProtKB-SubCell"/>
</dbReference>
<evidence type="ECO:0000256" key="9">
    <source>
        <dbReference type="ARBA" id="ARBA00022989"/>
    </source>
</evidence>
<evidence type="ECO:0000256" key="10">
    <source>
        <dbReference type="ARBA" id="ARBA00023049"/>
    </source>
</evidence>
<keyword evidence="7" id="KW-0378">Hydrolase</keyword>
<keyword evidence="5 12" id="KW-0812">Transmembrane</keyword>
<evidence type="ECO:0000259" key="13">
    <source>
        <dbReference type="Pfam" id="PF02163"/>
    </source>
</evidence>
<dbReference type="PANTHER" id="PTHR39188">
    <property type="entry name" value="MEMBRANE-ASSOCIATED ZINC METALLOPROTEASE M50B"/>
    <property type="match status" value="1"/>
</dbReference>
<dbReference type="GO" id="GO:0006508">
    <property type="term" value="P:proteolysis"/>
    <property type="evidence" value="ECO:0007669"/>
    <property type="project" value="UniProtKB-KW"/>
</dbReference>
<evidence type="ECO:0000313" key="15">
    <source>
        <dbReference type="EMBL" id="PKY71375.1"/>
    </source>
</evidence>
<comment type="subcellular location">
    <subcellularLocation>
        <location evidence="2">Membrane</location>
        <topology evidence="2">Multi-pass membrane protein</topology>
    </subcellularLocation>
</comment>
<keyword evidence="9 12" id="KW-1133">Transmembrane helix</keyword>
<dbReference type="Proteomes" id="UP000242755">
    <property type="component" value="Unassembled WGS sequence"/>
</dbReference>
<feature type="domain" description="Peptidase M50" evidence="13">
    <location>
        <begin position="66"/>
        <end position="139"/>
    </location>
</feature>
<name>A0A150H7W9_9MICO</name>
<evidence type="ECO:0000256" key="5">
    <source>
        <dbReference type="ARBA" id="ARBA00022692"/>
    </source>
</evidence>
<feature type="transmembrane region" description="Helical" evidence="12">
    <location>
        <begin position="149"/>
        <end position="168"/>
    </location>
</feature>
<dbReference type="PANTHER" id="PTHR39188:SF3">
    <property type="entry name" value="STAGE IV SPORULATION PROTEIN FB"/>
    <property type="match status" value="1"/>
</dbReference>
<dbReference type="EMBL" id="LQQC01000010">
    <property type="protein sequence ID" value="KXZ58197.1"/>
    <property type="molecule type" value="Genomic_DNA"/>
</dbReference>
<dbReference type="PATRIC" id="fig|479117.4.peg.1230"/>
<keyword evidence="17" id="KW-1185">Reference proteome</keyword>
<keyword evidence="6" id="KW-0479">Metal-binding</keyword>
<dbReference type="Proteomes" id="UP000243589">
    <property type="component" value="Unassembled WGS sequence"/>
</dbReference>
<gene>
    <name evidence="14" type="primary">rip3</name>
    <name evidence="14" type="ORF">Bravens_01235</name>
    <name evidence="15" type="ORF">CYJ40_01565</name>
</gene>
<accession>A0A150H7W9</accession>
<dbReference type="EMBL" id="PKGO01000001">
    <property type="protein sequence ID" value="PKY71375.1"/>
    <property type="molecule type" value="Genomic_DNA"/>
</dbReference>
<sequence length="390" mass="41068">MSQANASKDGTAGGLVIGRALGAPIVLSWTWFIAAILITALLAPFIRTLSPSMSVPTSMFVAFLYAILLFTSVFLHEFAHGVAGTLGGQKVSVIELNVWGGFTKFEPKIDDDAKRTAMTSFYVSIVGPVVNIILAAGGWIGMNHSSPGSIPWLLCAALTFANVALGVINLLPGIPLDGGWALQALIWRFTGSQFRGTMIASLIGRIVAVGFVVGAVAYPYTVGSKPDLVTVIWTTAIAVMLWVSAADAAAHAKRARRMETYDLDQVIQPAIAAAFDADVEETLRAADAARTADGAALVVILDRSGLPTGLLNRQLAERSATTVGGPGSAVVGDFSSPLGAWIGVPRGISAPHLLESLTHRPKAQFCLIMEGSTLAGIIDLQEFFHELLED</sequence>
<dbReference type="AlphaFoldDB" id="A0A150H7W9"/>
<evidence type="ECO:0000256" key="11">
    <source>
        <dbReference type="ARBA" id="ARBA00023136"/>
    </source>
</evidence>
<feature type="transmembrane region" description="Helical" evidence="12">
    <location>
        <begin position="55"/>
        <end position="75"/>
    </location>
</feature>
<dbReference type="STRING" id="1176165.GCA_001584405_01041"/>
<keyword evidence="8" id="KW-0862">Zinc</keyword>
<evidence type="ECO:0000313" key="14">
    <source>
        <dbReference type="EMBL" id="KXZ58197.1"/>
    </source>
</evidence>